<dbReference type="InterPro" id="IPR027383">
    <property type="entry name" value="Znf_put"/>
</dbReference>
<feature type="transmembrane region" description="Helical" evidence="4">
    <location>
        <begin position="212"/>
        <end position="231"/>
    </location>
</feature>
<evidence type="ECO:0000313" key="6">
    <source>
        <dbReference type="EMBL" id="GAA4972103.1"/>
    </source>
</evidence>
<dbReference type="Pfam" id="PF13490">
    <property type="entry name" value="zf-HC2"/>
    <property type="match status" value="1"/>
</dbReference>
<evidence type="ECO:0000313" key="7">
    <source>
        <dbReference type="Proteomes" id="UP001500466"/>
    </source>
</evidence>
<proteinExistence type="predicted"/>
<name>A0ABP9HJL4_9ACTN</name>
<protein>
    <recommendedName>
        <fullName evidence="5">Putative zinc-finger domain-containing protein</fullName>
    </recommendedName>
</protein>
<keyword evidence="1" id="KW-0805">Transcription regulation</keyword>
<evidence type="ECO:0000256" key="1">
    <source>
        <dbReference type="ARBA" id="ARBA00023015"/>
    </source>
</evidence>
<reference evidence="7" key="1">
    <citation type="journal article" date="2019" name="Int. J. Syst. Evol. Microbiol.">
        <title>The Global Catalogue of Microorganisms (GCM) 10K type strain sequencing project: providing services to taxonomists for standard genome sequencing and annotation.</title>
        <authorList>
            <consortium name="The Broad Institute Genomics Platform"/>
            <consortium name="The Broad Institute Genome Sequencing Center for Infectious Disease"/>
            <person name="Wu L."/>
            <person name="Ma J."/>
        </authorList>
    </citation>
    <scope>NUCLEOTIDE SEQUENCE [LARGE SCALE GENOMIC DNA]</scope>
    <source>
        <strain evidence="7">JCM 17986</strain>
    </source>
</reference>
<feature type="region of interest" description="Disordered" evidence="3">
    <location>
        <begin position="236"/>
        <end position="275"/>
    </location>
</feature>
<organism evidence="6 7">
    <name type="scientific">Yinghuangia aomiensis</name>
    <dbReference type="NCBI Taxonomy" id="676205"/>
    <lineage>
        <taxon>Bacteria</taxon>
        <taxon>Bacillati</taxon>
        <taxon>Actinomycetota</taxon>
        <taxon>Actinomycetes</taxon>
        <taxon>Kitasatosporales</taxon>
        <taxon>Streptomycetaceae</taxon>
        <taxon>Yinghuangia</taxon>
    </lineage>
</organism>
<comment type="caution">
    <text evidence="6">The sequence shown here is derived from an EMBL/GenBank/DDBJ whole genome shotgun (WGS) entry which is preliminary data.</text>
</comment>
<keyword evidence="4" id="KW-0812">Transmembrane</keyword>
<accession>A0ABP9HJL4</accession>
<dbReference type="EMBL" id="BAABHS010000014">
    <property type="protein sequence ID" value="GAA4972103.1"/>
    <property type="molecule type" value="Genomic_DNA"/>
</dbReference>
<feature type="compositionally biased region" description="Pro residues" evidence="3">
    <location>
        <begin position="64"/>
        <end position="81"/>
    </location>
</feature>
<evidence type="ECO:0000256" key="4">
    <source>
        <dbReference type="SAM" id="Phobius"/>
    </source>
</evidence>
<evidence type="ECO:0000259" key="5">
    <source>
        <dbReference type="Pfam" id="PF13490"/>
    </source>
</evidence>
<keyword evidence="4" id="KW-1133">Transmembrane helix</keyword>
<evidence type="ECO:0000256" key="3">
    <source>
        <dbReference type="SAM" id="MobiDB-lite"/>
    </source>
</evidence>
<keyword evidence="7" id="KW-1185">Reference proteome</keyword>
<feature type="region of interest" description="Disordered" evidence="3">
    <location>
        <begin position="1"/>
        <end position="123"/>
    </location>
</feature>
<dbReference type="InterPro" id="IPR041916">
    <property type="entry name" value="Anti_sigma_zinc_sf"/>
</dbReference>
<dbReference type="Proteomes" id="UP001500466">
    <property type="component" value="Unassembled WGS sequence"/>
</dbReference>
<dbReference type="Gene3D" id="1.10.10.1320">
    <property type="entry name" value="Anti-sigma factor, zinc-finger domain"/>
    <property type="match status" value="1"/>
</dbReference>
<gene>
    <name evidence="6" type="ORF">GCM10023205_42680</name>
</gene>
<sequence>MTGNDEPHAFPPRPAEPPRRPEPATPEPADPTDPTDTADTADAAPEPPETAAVPATTAAAPASPATPAPAAPARPATPAPGAPKETEPAPVPAKPTAAPARPAEAAPAESEPAFPPATPTPDQQICGALRLDLGAYVLGTLDETETRWVRSHVAVCPECRAEYDELAVLPAFLARLTPAEAEATGTSLTTPPERVFADAAEKLHRDRRTRTVLLAAAAACAVLFGTLGWVLGSNDDTKSAAAPPPSSTSSAKPAPPAPSAAPAGEQRVSANSPSGTAVTVAYRPVDWGTAIDMNLKGVAPGTRCQLDVYGTRNRNETASSWIVPPGGYDAPAGVSVPGGTSIPPAEITRFVISVVGQERVLIAATPTPTPQQNATNNP</sequence>
<feature type="compositionally biased region" description="Low complexity" evidence="3">
    <location>
        <begin position="94"/>
        <end position="112"/>
    </location>
</feature>
<keyword evidence="2" id="KW-0804">Transcription</keyword>
<keyword evidence="4" id="KW-0472">Membrane</keyword>
<evidence type="ECO:0000256" key="2">
    <source>
        <dbReference type="ARBA" id="ARBA00023163"/>
    </source>
</evidence>
<feature type="domain" description="Putative zinc-finger" evidence="5">
    <location>
        <begin position="126"/>
        <end position="160"/>
    </location>
</feature>
<feature type="compositionally biased region" description="Low complexity" evidence="3">
    <location>
        <begin position="32"/>
        <end position="63"/>
    </location>
</feature>
<dbReference type="RefSeq" id="WP_345677169.1">
    <property type="nucleotide sequence ID" value="NZ_BAABHS010000014.1"/>
</dbReference>